<proteinExistence type="predicted"/>
<accession>B1FLM0</accession>
<evidence type="ECO:0000313" key="2">
    <source>
        <dbReference type="Proteomes" id="UP000005463"/>
    </source>
</evidence>
<dbReference type="PATRIC" id="fig|396596.7.peg.2473"/>
<sequence length="62" mass="6205">MPPADVPEWLPRVPAPPLVVAGDDGDVTGCGSSVCVAGRIAGARRDGQAGGRHPVSFRASPA</sequence>
<organism evidence="1 2">
    <name type="scientific">Burkholderia ambifaria IOP40-10</name>
    <dbReference type="NCBI Taxonomy" id="396596"/>
    <lineage>
        <taxon>Bacteria</taxon>
        <taxon>Pseudomonadati</taxon>
        <taxon>Pseudomonadota</taxon>
        <taxon>Betaproteobacteria</taxon>
        <taxon>Burkholderiales</taxon>
        <taxon>Burkholderiaceae</taxon>
        <taxon>Burkholderia</taxon>
        <taxon>Burkholderia cepacia complex</taxon>
    </lineage>
</organism>
<comment type="caution">
    <text evidence="1">The sequence shown here is derived from an EMBL/GenBank/DDBJ whole genome shotgun (WGS) entry which is preliminary data.</text>
</comment>
<reference evidence="1 2" key="1">
    <citation type="submission" date="2008-03" db="EMBL/GenBank/DDBJ databases">
        <title>Sequencing of the draft genome and assembly of Burkholderia ambifaria IOP40-10.</title>
        <authorList>
            <consortium name="US DOE Joint Genome Institute (JGI-PGF)"/>
            <person name="Copeland A."/>
            <person name="Lucas S."/>
            <person name="Lapidus A."/>
            <person name="Glavina del Rio T."/>
            <person name="Dalin E."/>
            <person name="Tice H."/>
            <person name="Bruce D."/>
            <person name="Goodwin L."/>
            <person name="Pitluck S."/>
            <person name="Larimer F."/>
            <person name="Land M.L."/>
            <person name="Hauser L."/>
            <person name="Tiedje J."/>
            <person name="Richardson P."/>
        </authorList>
    </citation>
    <scope>NUCLEOTIDE SEQUENCE [LARGE SCALE GENOMIC DNA]</scope>
    <source>
        <strain evidence="1 2">IOP40-10</strain>
    </source>
</reference>
<protein>
    <submittedName>
        <fullName evidence="1">Uncharacterized protein</fullName>
    </submittedName>
</protein>
<dbReference type="Proteomes" id="UP000005463">
    <property type="component" value="Unassembled WGS sequence"/>
</dbReference>
<dbReference type="AlphaFoldDB" id="B1FLM0"/>
<gene>
    <name evidence="1" type="ORF">BamIOP4010DRAFT_4931</name>
</gene>
<evidence type="ECO:0000313" key="1">
    <source>
        <dbReference type="EMBL" id="EDT01554.1"/>
    </source>
</evidence>
<name>B1FLM0_9BURK</name>
<dbReference type="EMBL" id="ABLC01000173">
    <property type="protein sequence ID" value="EDT01554.1"/>
    <property type="molecule type" value="Genomic_DNA"/>
</dbReference>